<dbReference type="InterPro" id="IPR019850">
    <property type="entry name" value="GldD-like"/>
</dbReference>
<reference evidence="1 2" key="1">
    <citation type="journal article" date="2019" name="Int. J. Syst. Evol. Microbiol.">
        <title>The Global Catalogue of Microorganisms (GCM) 10K type strain sequencing project: providing services to taxonomists for standard genome sequencing and annotation.</title>
        <authorList>
            <consortium name="The Broad Institute Genomics Platform"/>
            <consortium name="The Broad Institute Genome Sequencing Center for Infectious Disease"/>
            <person name="Wu L."/>
            <person name="Ma J."/>
        </authorList>
    </citation>
    <scope>NUCLEOTIDE SEQUENCE [LARGE SCALE GENOMIC DNA]</scope>
    <source>
        <strain evidence="1 2">JCM 16231</strain>
    </source>
</reference>
<sequence>MMHRIFLTFILLVICSCSDSTQPKPSGFLALEYDLAQYSRVDPDCPFSFEKNDFSDLEKDNPNQPCWLNLNYSGMNAKIYLSYSSVENNLRELLIDAQKLPEKHTIKADLIEASIYENKANQTFGNFYNVEGDAASPAQFYITDSTSHFLTGSLYFEVKPNYDSILPAANYLKNDMRHLMETLEWE</sequence>
<dbReference type="PROSITE" id="PS51257">
    <property type="entry name" value="PROKAR_LIPOPROTEIN"/>
    <property type="match status" value="1"/>
</dbReference>
<dbReference type="Pfam" id="PF25593">
    <property type="entry name" value="GldD_lipo"/>
    <property type="match status" value="1"/>
</dbReference>
<evidence type="ECO:0000313" key="1">
    <source>
        <dbReference type="EMBL" id="GAA0753222.1"/>
    </source>
</evidence>
<protein>
    <submittedName>
        <fullName evidence="1">Gliding motility lipoprotein GldD</fullName>
    </submittedName>
</protein>
<accession>A0ABN1K2P6</accession>
<name>A0ABN1K2P6_9FLAO</name>
<dbReference type="EMBL" id="BAAAGG010000005">
    <property type="protein sequence ID" value="GAA0753222.1"/>
    <property type="molecule type" value="Genomic_DNA"/>
</dbReference>
<dbReference type="NCBIfam" id="TIGR03512">
    <property type="entry name" value="GldD_lipo"/>
    <property type="match status" value="1"/>
</dbReference>
<organism evidence="1 2">
    <name type="scientific">Psychroflexus lacisalsi</name>
    <dbReference type="NCBI Taxonomy" id="503928"/>
    <lineage>
        <taxon>Bacteria</taxon>
        <taxon>Pseudomonadati</taxon>
        <taxon>Bacteroidota</taxon>
        <taxon>Flavobacteriia</taxon>
        <taxon>Flavobacteriales</taxon>
        <taxon>Flavobacteriaceae</taxon>
        <taxon>Psychroflexus</taxon>
    </lineage>
</organism>
<evidence type="ECO:0000313" key="2">
    <source>
        <dbReference type="Proteomes" id="UP001500185"/>
    </source>
</evidence>
<keyword evidence="1" id="KW-0449">Lipoprotein</keyword>
<dbReference type="Proteomes" id="UP001500185">
    <property type="component" value="Unassembled WGS sequence"/>
</dbReference>
<gene>
    <name evidence="1" type="primary">gldD</name>
    <name evidence="1" type="ORF">GCM10009433_05100</name>
</gene>
<proteinExistence type="predicted"/>
<comment type="caution">
    <text evidence="1">The sequence shown here is derived from an EMBL/GenBank/DDBJ whole genome shotgun (WGS) entry which is preliminary data.</text>
</comment>
<keyword evidence="2" id="KW-1185">Reference proteome</keyword>